<gene>
    <name evidence="1" type="ORF">T12_2384</name>
</gene>
<keyword evidence="2" id="KW-1185">Reference proteome</keyword>
<dbReference type="AlphaFoldDB" id="A0A0V0Z3W6"/>
<reference evidence="1 2" key="1">
    <citation type="submission" date="2015-01" db="EMBL/GenBank/DDBJ databases">
        <title>Evolution of Trichinella species and genotypes.</title>
        <authorList>
            <person name="Korhonen P.K."/>
            <person name="Edoardo P."/>
            <person name="Giuseppe L.R."/>
            <person name="Gasser R.B."/>
        </authorList>
    </citation>
    <scope>NUCLEOTIDE SEQUENCE [LARGE SCALE GENOMIC DNA]</scope>
    <source>
        <strain evidence="1">ISS2496</strain>
    </source>
</reference>
<protein>
    <submittedName>
        <fullName evidence="1">Uncharacterized protein</fullName>
    </submittedName>
</protein>
<dbReference type="Proteomes" id="UP000054783">
    <property type="component" value="Unassembled WGS sequence"/>
</dbReference>
<proteinExistence type="predicted"/>
<name>A0A0V0Z3W6_9BILA</name>
<feature type="non-terminal residue" evidence="1">
    <location>
        <position position="119"/>
    </location>
</feature>
<feature type="non-terminal residue" evidence="1">
    <location>
        <position position="1"/>
    </location>
</feature>
<dbReference type="EMBL" id="JYDQ01000670">
    <property type="protein sequence ID" value="KRY06778.1"/>
    <property type="molecule type" value="Genomic_DNA"/>
</dbReference>
<organism evidence="1 2">
    <name type="scientific">Trichinella patagoniensis</name>
    <dbReference type="NCBI Taxonomy" id="990121"/>
    <lineage>
        <taxon>Eukaryota</taxon>
        <taxon>Metazoa</taxon>
        <taxon>Ecdysozoa</taxon>
        <taxon>Nematoda</taxon>
        <taxon>Enoplea</taxon>
        <taxon>Dorylaimia</taxon>
        <taxon>Trichinellida</taxon>
        <taxon>Trichinellidae</taxon>
        <taxon>Trichinella</taxon>
    </lineage>
</organism>
<evidence type="ECO:0000313" key="1">
    <source>
        <dbReference type="EMBL" id="KRY06778.1"/>
    </source>
</evidence>
<accession>A0A0V0Z3W6</accession>
<sequence length="119" mass="13441">LDLLRVWVISGQWLVWSFATYLETSFGRLPNRLDVRGGVGEDAREWLLEVQFACACSRHLFSVRFIQLPCICHGSADDPTENATGPFSSLVFDAIKTTDAWDSNYQLTATTRRGVRKQS</sequence>
<comment type="caution">
    <text evidence="1">The sequence shown here is derived from an EMBL/GenBank/DDBJ whole genome shotgun (WGS) entry which is preliminary data.</text>
</comment>
<evidence type="ECO:0000313" key="2">
    <source>
        <dbReference type="Proteomes" id="UP000054783"/>
    </source>
</evidence>